<dbReference type="RefSeq" id="WP_130254662.1">
    <property type="nucleotide sequence ID" value="NZ_PPSX01000019.1"/>
</dbReference>
<protein>
    <recommendedName>
        <fullName evidence="3">DUF945 domain-containing protein</fullName>
    </recommendedName>
</protein>
<organism evidence="1 2">
    <name type="scientific">Pseudoalteromonas phenolica</name>
    <dbReference type="NCBI Taxonomy" id="161398"/>
    <lineage>
        <taxon>Bacteria</taxon>
        <taxon>Pseudomonadati</taxon>
        <taxon>Pseudomonadota</taxon>
        <taxon>Gammaproteobacteria</taxon>
        <taxon>Alteromonadales</taxon>
        <taxon>Pseudoalteromonadaceae</taxon>
        <taxon>Pseudoalteromonas</taxon>
    </lineage>
</organism>
<accession>A0A4Q7IPA4</accession>
<name>A0A4Q7IPA4_9GAMM</name>
<evidence type="ECO:0000313" key="2">
    <source>
        <dbReference type="Proteomes" id="UP000291338"/>
    </source>
</evidence>
<evidence type="ECO:0000313" key="1">
    <source>
        <dbReference type="EMBL" id="RZQ54124.1"/>
    </source>
</evidence>
<dbReference type="AlphaFoldDB" id="A0A4Q7IPA4"/>
<dbReference type="EMBL" id="PPSX01000019">
    <property type="protein sequence ID" value="RZQ54124.1"/>
    <property type="molecule type" value="Genomic_DNA"/>
</dbReference>
<gene>
    <name evidence="1" type="ORF">C1E23_05750</name>
</gene>
<dbReference type="Proteomes" id="UP000291338">
    <property type="component" value="Unassembled WGS sequence"/>
</dbReference>
<reference evidence="1 2" key="1">
    <citation type="submission" date="2018-01" db="EMBL/GenBank/DDBJ databases">
        <title>Co-occurrence of chitin degradation, pigmentation and bioactivity in marine Pseudoalteromonas.</title>
        <authorList>
            <person name="Paulsen S."/>
            <person name="Gram L."/>
            <person name="Machado H."/>
        </authorList>
    </citation>
    <scope>NUCLEOTIDE SEQUENCE [LARGE SCALE GENOMIC DNA]</scope>
    <source>
        <strain evidence="1 2">S3898</strain>
    </source>
</reference>
<comment type="caution">
    <text evidence="1">The sequence shown here is derived from an EMBL/GenBank/DDBJ whole genome shotgun (WGS) entry which is preliminary data.</text>
</comment>
<evidence type="ECO:0008006" key="3">
    <source>
        <dbReference type="Google" id="ProtNLM"/>
    </source>
</evidence>
<proteinExistence type="predicted"/>
<sequence length="307" mass="33792">MNKPLIAIAVVGTLAAGYGVAQYKINEKLTVEIEKQISTFTETSGFSVEYQDANYSIFNQEVSLTGINFTGPEGEALASINQLIIEGYEADKISPYTAMDLKGLRLAESLIKQAEQTTPAELLNASYDITSSLKYDESTGQSDFDLGFVAGKVAAMDMAVSFGNAQSFVEVSLESQKMQQQSQLTMEQELQLQSKMMTAMQALKPQSFSFTFNNKGQFDSVVEQQLSAVQLDKLSFVQQAQMQVNMLPLEEAYKMELMNFVNGLNSLSISMKLEEHKPVSELAAQVMGIAQQPDKLAELFNLEIKGS</sequence>